<evidence type="ECO:0000256" key="1">
    <source>
        <dbReference type="SAM" id="SignalP"/>
    </source>
</evidence>
<keyword evidence="1" id="KW-0732">Signal</keyword>
<evidence type="ECO:0000313" key="3">
    <source>
        <dbReference type="Proteomes" id="UP000636709"/>
    </source>
</evidence>
<name>A0A835EQG7_9POAL</name>
<dbReference type="AlphaFoldDB" id="A0A835EQG7"/>
<sequence>MRPLTPVTFLAIFSVVNLHLCAASSRFLFAEGPAGLRNNVQSAGPAAAPGPENHAGVLEHIPASLPANKYGSLPVNVPPDILAKIPPELKAKLPPNVSPDMLANLPPETLANIEASKGQLQTSEILATLPEMQGQIPANVPPELLAKLPQLQSQLPANITPEMVVSLAAMQHPGAPGNAAAGVISGDIPQIPKMPDFSGLADISFPPMPSGPKMPRLPHDISLFGYEVKIPKFISNMVGGDGDGDGKS</sequence>
<dbReference type="OrthoDB" id="673007at2759"/>
<dbReference type="Proteomes" id="UP000636709">
    <property type="component" value="Unassembled WGS sequence"/>
</dbReference>
<dbReference type="Gramene" id="DexiUA01G0018850.1">
    <property type="protein sequence ID" value="DexiUA01G0018850.1:cds"/>
    <property type="gene ID" value="DexiUA01G0018850"/>
</dbReference>
<dbReference type="EMBL" id="JACEFO010001739">
    <property type="protein sequence ID" value="KAF8714056.1"/>
    <property type="molecule type" value="Genomic_DNA"/>
</dbReference>
<reference evidence="2" key="1">
    <citation type="submission" date="2020-07" db="EMBL/GenBank/DDBJ databases">
        <title>Genome sequence and genetic diversity analysis of an under-domesticated orphan crop, white fonio (Digitaria exilis).</title>
        <authorList>
            <person name="Bennetzen J.L."/>
            <person name="Chen S."/>
            <person name="Ma X."/>
            <person name="Wang X."/>
            <person name="Yssel A.E.J."/>
            <person name="Chaluvadi S.R."/>
            <person name="Johnson M."/>
            <person name="Gangashetty P."/>
            <person name="Hamidou F."/>
            <person name="Sanogo M.D."/>
            <person name="Zwaenepoel A."/>
            <person name="Wallace J."/>
            <person name="Van De Peer Y."/>
            <person name="Van Deynze A."/>
        </authorList>
    </citation>
    <scope>NUCLEOTIDE SEQUENCE</scope>
    <source>
        <tissue evidence="2">Leaves</tissue>
    </source>
</reference>
<protein>
    <submittedName>
        <fullName evidence="2">Uncharacterized protein</fullName>
    </submittedName>
</protein>
<feature type="chain" id="PRO_5032553282" evidence="1">
    <location>
        <begin position="24"/>
        <end position="248"/>
    </location>
</feature>
<proteinExistence type="predicted"/>
<evidence type="ECO:0000313" key="2">
    <source>
        <dbReference type="EMBL" id="KAF8714056.1"/>
    </source>
</evidence>
<gene>
    <name evidence="2" type="ORF">HU200_028051</name>
</gene>
<comment type="caution">
    <text evidence="2">The sequence shown here is derived from an EMBL/GenBank/DDBJ whole genome shotgun (WGS) entry which is preliminary data.</text>
</comment>
<keyword evidence="3" id="KW-1185">Reference proteome</keyword>
<feature type="signal peptide" evidence="1">
    <location>
        <begin position="1"/>
        <end position="23"/>
    </location>
</feature>
<accession>A0A835EQG7</accession>
<organism evidence="2 3">
    <name type="scientific">Digitaria exilis</name>
    <dbReference type="NCBI Taxonomy" id="1010633"/>
    <lineage>
        <taxon>Eukaryota</taxon>
        <taxon>Viridiplantae</taxon>
        <taxon>Streptophyta</taxon>
        <taxon>Embryophyta</taxon>
        <taxon>Tracheophyta</taxon>
        <taxon>Spermatophyta</taxon>
        <taxon>Magnoliopsida</taxon>
        <taxon>Liliopsida</taxon>
        <taxon>Poales</taxon>
        <taxon>Poaceae</taxon>
        <taxon>PACMAD clade</taxon>
        <taxon>Panicoideae</taxon>
        <taxon>Panicodae</taxon>
        <taxon>Paniceae</taxon>
        <taxon>Anthephorinae</taxon>
        <taxon>Digitaria</taxon>
    </lineage>
</organism>